<evidence type="ECO:0000313" key="2">
    <source>
        <dbReference type="EnsemblMetazoa" id="BGLB029534-PA"/>
    </source>
</evidence>
<feature type="compositionally biased region" description="Basic and acidic residues" evidence="1">
    <location>
        <begin position="210"/>
        <end position="224"/>
    </location>
</feature>
<reference evidence="2" key="1">
    <citation type="submission" date="2020-05" db="UniProtKB">
        <authorList>
            <consortium name="EnsemblMetazoa"/>
        </authorList>
    </citation>
    <scope>IDENTIFICATION</scope>
    <source>
        <strain evidence="2">BB02</strain>
    </source>
</reference>
<accession>A0A2C9LCM2</accession>
<protein>
    <submittedName>
        <fullName evidence="2">Uncharacterized protein</fullName>
    </submittedName>
</protein>
<evidence type="ECO:0000256" key="1">
    <source>
        <dbReference type="SAM" id="MobiDB-lite"/>
    </source>
</evidence>
<proteinExistence type="predicted"/>
<feature type="compositionally biased region" description="Basic and acidic residues" evidence="1">
    <location>
        <begin position="288"/>
        <end position="298"/>
    </location>
</feature>
<sequence>MRASLRQALVDEREDPEIYLFEVDPDIGNLLKTMQESLQNMNDSIQTQIEQLSTMRGVIGTIQHPIVTIQDLMKEKTDESMNKKDEALGTMLSETDEPIYGLLNKTDELMATMSRRINGPLLNEDADNGSAVRDCDNELCKSSSHNKKLDHCCEYHKDEHRPDYVHVIPAAYPQAFYEICADGTLQGECKYQKTCQQGPDPTGACSVDITSERSPEGGKKNPVRRDAAADECLHIRHYPCALHACLPDAAGFGELLDNLTSWGPPAKLQSIHRESAEATCRTFSLDDHRHDIPRHTDGAHQSAIQHK</sequence>
<dbReference type="EnsemblMetazoa" id="BGLB029534-RA">
    <property type="protein sequence ID" value="BGLB029534-PA"/>
    <property type="gene ID" value="BGLB029534"/>
</dbReference>
<feature type="region of interest" description="Disordered" evidence="1">
    <location>
        <begin position="288"/>
        <end position="307"/>
    </location>
</feature>
<dbReference type="KEGG" id="bgt:106061295"/>
<dbReference type="VEuPathDB" id="VectorBase:BGLB029534"/>
<dbReference type="Proteomes" id="UP000076420">
    <property type="component" value="Unassembled WGS sequence"/>
</dbReference>
<name>A0A2C9LCM2_BIOGL</name>
<evidence type="ECO:0000313" key="3">
    <source>
        <dbReference type="Proteomes" id="UP000076420"/>
    </source>
</evidence>
<gene>
    <name evidence="2" type="primary">106061295</name>
</gene>
<organism evidence="2 3">
    <name type="scientific">Biomphalaria glabrata</name>
    <name type="common">Bloodfluke planorb</name>
    <name type="synonym">Freshwater snail</name>
    <dbReference type="NCBI Taxonomy" id="6526"/>
    <lineage>
        <taxon>Eukaryota</taxon>
        <taxon>Metazoa</taxon>
        <taxon>Spiralia</taxon>
        <taxon>Lophotrochozoa</taxon>
        <taxon>Mollusca</taxon>
        <taxon>Gastropoda</taxon>
        <taxon>Heterobranchia</taxon>
        <taxon>Euthyneura</taxon>
        <taxon>Panpulmonata</taxon>
        <taxon>Hygrophila</taxon>
        <taxon>Lymnaeoidea</taxon>
        <taxon>Planorbidae</taxon>
        <taxon>Biomphalaria</taxon>
    </lineage>
</organism>
<dbReference type="AlphaFoldDB" id="A0A2C9LCM2"/>
<feature type="region of interest" description="Disordered" evidence="1">
    <location>
        <begin position="196"/>
        <end position="224"/>
    </location>
</feature>